<dbReference type="AlphaFoldDB" id="A2ES64"/>
<dbReference type="InterPro" id="IPR006048">
    <property type="entry name" value="A-amylase/branching_C"/>
</dbReference>
<keyword evidence="5" id="KW-0963">Cytoplasm</keyword>
<proteinExistence type="inferred from homology"/>
<dbReference type="Gene3D" id="2.60.40.1180">
    <property type="entry name" value="Golgi alpha-mannosidase II"/>
    <property type="match status" value="1"/>
</dbReference>
<dbReference type="VEuPathDB" id="TrichDB:TVAG_453180"/>
<evidence type="ECO:0000256" key="8">
    <source>
        <dbReference type="ARBA" id="ARBA00060592"/>
    </source>
</evidence>
<keyword evidence="6" id="KW-0328">Glycosyltransferase</keyword>
<dbReference type="GO" id="GO:0005737">
    <property type="term" value="C:cytoplasm"/>
    <property type="evidence" value="ECO:0000318"/>
    <property type="project" value="GO_Central"/>
</dbReference>
<feature type="domain" description="Glycosyl hydrolase family 13 catalytic" evidence="10">
    <location>
        <begin position="193"/>
        <end position="560"/>
    </location>
</feature>
<dbReference type="Proteomes" id="UP000001542">
    <property type="component" value="Unassembled WGS sequence"/>
</dbReference>
<evidence type="ECO:0000256" key="2">
    <source>
        <dbReference type="ARBA" id="ARBA00004496"/>
    </source>
</evidence>
<dbReference type="CDD" id="cd11321">
    <property type="entry name" value="AmyAc_bac_euk_BE"/>
    <property type="match status" value="1"/>
</dbReference>
<evidence type="ECO:0000256" key="6">
    <source>
        <dbReference type="ARBA" id="ARBA00022676"/>
    </source>
</evidence>
<evidence type="ECO:0000256" key="5">
    <source>
        <dbReference type="ARBA" id="ARBA00022490"/>
    </source>
</evidence>
<dbReference type="GO" id="GO:0003844">
    <property type="term" value="F:1,4-alpha-glucan branching enzyme activity"/>
    <property type="evidence" value="ECO:0000318"/>
    <property type="project" value="GO_Central"/>
</dbReference>
<dbReference type="GO" id="GO:0005978">
    <property type="term" value="P:glycogen biosynthetic process"/>
    <property type="evidence" value="ECO:0007669"/>
    <property type="project" value="InterPro"/>
</dbReference>
<dbReference type="STRING" id="5722.A2ES64"/>
<evidence type="ECO:0000313" key="12">
    <source>
        <dbReference type="Proteomes" id="UP000001542"/>
    </source>
</evidence>
<dbReference type="InterPro" id="IPR004193">
    <property type="entry name" value="Glyco_hydro_13_N"/>
</dbReference>
<dbReference type="EMBL" id="DS113473">
    <property type="protein sequence ID" value="EAY04501.1"/>
    <property type="molecule type" value="Genomic_DNA"/>
</dbReference>
<comment type="catalytic activity">
    <reaction evidence="1">
        <text>Transfers a segment of a (1-&gt;4)-alpha-D-glucan chain to a primary hydroxy group in a similar glucan chain.</text>
        <dbReference type="EC" id="2.4.1.18"/>
    </reaction>
</comment>
<dbReference type="Gene3D" id="2.60.40.10">
    <property type="entry name" value="Immunoglobulins"/>
    <property type="match status" value="1"/>
</dbReference>
<dbReference type="eggNOG" id="KOG0470">
    <property type="taxonomic scope" value="Eukaryota"/>
</dbReference>
<dbReference type="GO" id="GO:0005975">
    <property type="term" value="P:carbohydrate metabolic process"/>
    <property type="evidence" value="ECO:0000318"/>
    <property type="project" value="GO_Central"/>
</dbReference>
<protein>
    <recommendedName>
        <fullName evidence="4">1,4-alpha-glucan branching enzyme</fullName>
        <ecNumber evidence="4">2.4.1.18</ecNumber>
    </recommendedName>
</protein>
<evidence type="ECO:0000256" key="4">
    <source>
        <dbReference type="ARBA" id="ARBA00012541"/>
    </source>
</evidence>
<feature type="active site" description="Proton donor" evidence="9">
    <location>
        <position position="385"/>
    </location>
</feature>
<dbReference type="OrthoDB" id="196493at2759"/>
<dbReference type="PIRSF" id="PIRSF000463">
    <property type="entry name" value="GlgB"/>
    <property type="match status" value="1"/>
</dbReference>
<dbReference type="Gene3D" id="3.20.20.80">
    <property type="entry name" value="Glycosidases"/>
    <property type="match status" value="1"/>
</dbReference>
<dbReference type="CDD" id="cd02854">
    <property type="entry name" value="E_set_GBE_euk_N"/>
    <property type="match status" value="1"/>
</dbReference>
<evidence type="ECO:0000256" key="7">
    <source>
        <dbReference type="ARBA" id="ARBA00022679"/>
    </source>
</evidence>
<dbReference type="FunFam" id="2.60.40.10:FF:001874">
    <property type="entry name" value="1,4-alpha-glucan-branching enzyme"/>
    <property type="match status" value="1"/>
</dbReference>
<dbReference type="RefSeq" id="XP_001316724.1">
    <property type="nucleotide sequence ID" value="XM_001316689.1"/>
</dbReference>
<dbReference type="PANTHER" id="PTHR43651:SF3">
    <property type="entry name" value="1,4-ALPHA-GLUCAN-BRANCHING ENZYME"/>
    <property type="match status" value="1"/>
</dbReference>
<keyword evidence="7" id="KW-0808">Transferase</keyword>
<dbReference type="EC" id="2.4.1.18" evidence="4"/>
<dbReference type="InterPro" id="IPR013783">
    <property type="entry name" value="Ig-like_fold"/>
</dbReference>
<dbReference type="InterPro" id="IPR017853">
    <property type="entry name" value="GH"/>
</dbReference>
<dbReference type="GO" id="GO:0004553">
    <property type="term" value="F:hydrolase activity, hydrolyzing O-glycosyl compounds"/>
    <property type="evidence" value="ECO:0007669"/>
    <property type="project" value="InterPro"/>
</dbReference>
<dbReference type="InterPro" id="IPR014756">
    <property type="entry name" value="Ig_E-set"/>
</dbReference>
<dbReference type="InterPro" id="IPR037439">
    <property type="entry name" value="Branching_enzy"/>
</dbReference>
<dbReference type="SUPFAM" id="SSF81296">
    <property type="entry name" value="E set domains"/>
    <property type="match status" value="1"/>
</dbReference>
<evidence type="ECO:0000256" key="3">
    <source>
        <dbReference type="ARBA" id="ARBA00009000"/>
    </source>
</evidence>
<comment type="pathway">
    <text evidence="8">Glycan biosynthesis.</text>
</comment>
<dbReference type="PANTHER" id="PTHR43651">
    <property type="entry name" value="1,4-ALPHA-GLUCAN-BRANCHING ENZYME"/>
    <property type="match status" value="1"/>
</dbReference>
<comment type="subcellular location">
    <subcellularLocation>
        <location evidence="2">Cytoplasm</location>
    </subcellularLocation>
</comment>
<dbReference type="SMART" id="SM00642">
    <property type="entry name" value="Aamy"/>
    <property type="match status" value="1"/>
</dbReference>
<organism evidence="11 12">
    <name type="scientific">Trichomonas vaginalis (strain ATCC PRA-98 / G3)</name>
    <dbReference type="NCBI Taxonomy" id="412133"/>
    <lineage>
        <taxon>Eukaryota</taxon>
        <taxon>Metamonada</taxon>
        <taxon>Parabasalia</taxon>
        <taxon>Trichomonadida</taxon>
        <taxon>Trichomonadidae</taxon>
        <taxon>Trichomonas</taxon>
    </lineage>
</organism>
<dbReference type="VEuPathDB" id="TrichDB:TVAGG3_0612220"/>
<dbReference type="GO" id="GO:0043169">
    <property type="term" value="F:cation binding"/>
    <property type="evidence" value="ECO:0007669"/>
    <property type="project" value="InterPro"/>
</dbReference>
<dbReference type="SUPFAM" id="SSF51445">
    <property type="entry name" value="(Trans)glycosidases"/>
    <property type="match status" value="1"/>
</dbReference>
<accession>A2ES64</accession>
<reference evidence="11" key="2">
    <citation type="journal article" date="2007" name="Science">
        <title>Draft genome sequence of the sexually transmitted pathogen Trichomonas vaginalis.</title>
        <authorList>
            <person name="Carlton J.M."/>
            <person name="Hirt R.P."/>
            <person name="Silva J.C."/>
            <person name="Delcher A.L."/>
            <person name="Schatz M."/>
            <person name="Zhao Q."/>
            <person name="Wortman J.R."/>
            <person name="Bidwell S.L."/>
            <person name="Alsmark U.C.M."/>
            <person name="Besteiro S."/>
            <person name="Sicheritz-Ponten T."/>
            <person name="Noel C.J."/>
            <person name="Dacks J.B."/>
            <person name="Foster P.G."/>
            <person name="Simillion C."/>
            <person name="Van de Peer Y."/>
            <person name="Miranda-Saavedra D."/>
            <person name="Barton G.J."/>
            <person name="Westrop G.D."/>
            <person name="Mueller S."/>
            <person name="Dessi D."/>
            <person name="Fiori P.L."/>
            <person name="Ren Q."/>
            <person name="Paulsen I."/>
            <person name="Zhang H."/>
            <person name="Bastida-Corcuera F.D."/>
            <person name="Simoes-Barbosa A."/>
            <person name="Brown M.T."/>
            <person name="Hayes R.D."/>
            <person name="Mukherjee M."/>
            <person name="Okumura C.Y."/>
            <person name="Schneider R."/>
            <person name="Smith A.J."/>
            <person name="Vanacova S."/>
            <person name="Villalvazo M."/>
            <person name="Haas B.J."/>
            <person name="Pertea M."/>
            <person name="Feldblyum T.V."/>
            <person name="Utterback T.R."/>
            <person name="Shu C.L."/>
            <person name="Osoegawa K."/>
            <person name="de Jong P.J."/>
            <person name="Hrdy I."/>
            <person name="Horvathova L."/>
            <person name="Zubacova Z."/>
            <person name="Dolezal P."/>
            <person name="Malik S.B."/>
            <person name="Logsdon J.M. Jr."/>
            <person name="Henze K."/>
            <person name="Gupta A."/>
            <person name="Wang C.C."/>
            <person name="Dunne R.L."/>
            <person name="Upcroft J.A."/>
            <person name="Upcroft P."/>
            <person name="White O."/>
            <person name="Salzberg S.L."/>
            <person name="Tang P."/>
            <person name="Chiu C.-H."/>
            <person name="Lee Y.-S."/>
            <person name="Embley T.M."/>
            <person name="Coombs G.H."/>
            <person name="Mottram J.C."/>
            <person name="Tachezy J."/>
            <person name="Fraser-Liggett C.M."/>
            <person name="Johnson P.J."/>
        </authorList>
    </citation>
    <scope>NUCLEOTIDE SEQUENCE [LARGE SCALE GENOMIC DNA]</scope>
    <source>
        <strain evidence="11">G3</strain>
    </source>
</reference>
<dbReference type="Pfam" id="PF00128">
    <property type="entry name" value="Alpha-amylase"/>
    <property type="match status" value="1"/>
</dbReference>
<comment type="similarity">
    <text evidence="3">Belongs to the glycosyl hydrolase 13 family. GlgB subfamily.</text>
</comment>
<feature type="active site" description="Nucleophile" evidence="9">
    <location>
        <position position="331"/>
    </location>
</feature>
<evidence type="ECO:0000259" key="10">
    <source>
        <dbReference type="SMART" id="SM00642"/>
    </source>
</evidence>
<dbReference type="SUPFAM" id="SSF51011">
    <property type="entry name" value="Glycosyl hydrolase domain"/>
    <property type="match status" value="1"/>
</dbReference>
<evidence type="ECO:0000256" key="1">
    <source>
        <dbReference type="ARBA" id="ARBA00000826"/>
    </source>
</evidence>
<keyword evidence="12" id="KW-1185">Reference proteome</keyword>
<dbReference type="FunFam" id="2.60.40.1180:FF:000003">
    <property type="entry name" value="1,4-alpha-glucan-branching enzyme, chloroplastic/amyloplastic"/>
    <property type="match status" value="1"/>
</dbReference>
<sequence>MQILVDNPWLEPYNNKIQERMNDYLNAKAFISQNEGSLEKFSQAYKEYGIHKVDGGIIYKEWAPNAVEIHLVGDFNDWNVDDPYTKCVKEDVYGHFKLFIPDYEGRPVIMHDSKVKCVLKLNNGETVWRIPAWIQYTRQNEHDVEYNGVFWNPPHKYVFKNPKPGPLDDALLIYEAHIGMAGPEHRVHTYKEFEKNVLPVVKKNGYNAIQLMGIMEHPYYGSYGYQVTNFFAVSSRFGTPDDLKSLIDTAHWMGICVFLDLVHSHASRNVSEGLNYFDGSEHQYFHPGERGNHPFWDSRCFDYGSYEVRRFLLSNVRFYLEEYNFDGFRFDGVTSILYVDHGKKFDYSSINEYFDDNVDRDAITYLMLANDIIHSYDRNAITIAEDVSGMIGIARSIKDGGIGFDYRLSMGVPDLWIKMLKDQWDEEWDMENLAKELLNRPYKEKTIAYCESHDQALVGDKTIAFWLMDAEMYTNMSCLKPETVCIARGIALHKLIRFITFTLGGQGYLNFMGNEFGHPEWIDFPREGNNYSYQHCIRQFDLPVTDHLRYKYLLRFDNAMLSLEQREHFLSSDNINLILSDNESKVIAFERGNLLFVFNFHSTFSYSDFEVGVSQPGDYKCILSSDDDWFGGHNCIDKNVTHTSFMGPWQGCPHKIPLYIPCRTASVYKKF</sequence>
<dbReference type="InParanoid" id="A2ES64"/>
<evidence type="ECO:0000256" key="9">
    <source>
        <dbReference type="PIRSR" id="PIRSR000463-1"/>
    </source>
</evidence>
<name>A2ES64_TRIV3</name>
<dbReference type="Pfam" id="PF02806">
    <property type="entry name" value="Alpha-amylase_C"/>
    <property type="match status" value="1"/>
</dbReference>
<dbReference type="InterPro" id="IPR013780">
    <property type="entry name" value="Glyco_hydro_b"/>
</dbReference>
<reference evidence="11" key="1">
    <citation type="submission" date="2006-10" db="EMBL/GenBank/DDBJ databases">
        <authorList>
            <person name="Amadeo P."/>
            <person name="Zhao Q."/>
            <person name="Wortman J."/>
            <person name="Fraser-Liggett C."/>
            <person name="Carlton J."/>
        </authorList>
    </citation>
    <scope>NUCLEOTIDE SEQUENCE</scope>
    <source>
        <strain evidence="11">G3</strain>
    </source>
</reference>
<evidence type="ECO:0000313" key="11">
    <source>
        <dbReference type="EMBL" id="EAY04501.1"/>
    </source>
</evidence>
<dbReference type="Pfam" id="PF02922">
    <property type="entry name" value="CBM_48"/>
    <property type="match status" value="1"/>
</dbReference>
<gene>
    <name evidence="11" type="ORF">TVAG_453180</name>
</gene>
<dbReference type="OMA" id="YEMHLGS"/>
<dbReference type="KEGG" id="tva:4762363"/>
<dbReference type="InterPro" id="IPR006047">
    <property type="entry name" value="GH13_cat_dom"/>
</dbReference>
<dbReference type="FunFam" id="3.20.20.80:FF:000001">
    <property type="entry name" value="1,4-alpha-glucan branching enzyme"/>
    <property type="match status" value="1"/>
</dbReference>
<dbReference type="SMR" id="A2ES64"/>